<gene>
    <name evidence="1" type="ORF">V1477_013005</name>
</gene>
<sequence length="341" mass="38875">MTYLVAFGEEKVEGSKMAIAFHRSHRTLSPQLWIQPYDYSRKVVVVEEFPFELVAYIPNSSGGCRNRTNQVRVLRTKKEEMMLGIRTSALGAGKEGLGGKACALYKIEREGGEEGPSGGEQRVTRGSILYRGRDPPLVARFGVIVSGYLAIRSGFQEVREIADKTRSPRERNKLLDEVRSPWHGRTIGESIGRLECRKNFRARSSSFVPWDLRVESKRHKRRTSSGWPARAVASLPGNLLVMLISTYKPFIIADEQLIRLPAPWPAVLMHSECLSITRRQHRVVRKDAPAASSFLDLLFAWSLSELELFTLNILLRQKPALIFTYDNRTRLNPIDIYRYDR</sequence>
<dbReference type="EMBL" id="JAYRBN010000066">
    <property type="protein sequence ID" value="KAL2736496.1"/>
    <property type="molecule type" value="Genomic_DNA"/>
</dbReference>
<evidence type="ECO:0000313" key="1">
    <source>
        <dbReference type="EMBL" id="KAL2736496.1"/>
    </source>
</evidence>
<reference evidence="1 2" key="1">
    <citation type="journal article" date="2024" name="Ann. Entomol. Soc. Am.">
        <title>Genomic analyses of the southern and eastern yellowjacket wasps (Hymenoptera: Vespidae) reveal evolutionary signatures of social life.</title>
        <authorList>
            <person name="Catto M.A."/>
            <person name="Caine P.B."/>
            <person name="Orr S.E."/>
            <person name="Hunt B.G."/>
            <person name="Goodisman M.A.D."/>
        </authorList>
    </citation>
    <scope>NUCLEOTIDE SEQUENCE [LARGE SCALE GENOMIC DNA]</scope>
    <source>
        <strain evidence="1">232</strain>
        <tissue evidence="1">Head and thorax</tissue>
    </source>
</reference>
<accession>A0ABD2BUP0</accession>
<dbReference type="AlphaFoldDB" id="A0ABD2BUP0"/>
<keyword evidence="2" id="KW-1185">Reference proteome</keyword>
<organism evidence="1 2">
    <name type="scientific">Vespula maculifrons</name>
    <name type="common">Eastern yellow jacket</name>
    <name type="synonym">Wasp</name>
    <dbReference type="NCBI Taxonomy" id="7453"/>
    <lineage>
        <taxon>Eukaryota</taxon>
        <taxon>Metazoa</taxon>
        <taxon>Ecdysozoa</taxon>
        <taxon>Arthropoda</taxon>
        <taxon>Hexapoda</taxon>
        <taxon>Insecta</taxon>
        <taxon>Pterygota</taxon>
        <taxon>Neoptera</taxon>
        <taxon>Endopterygota</taxon>
        <taxon>Hymenoptera</taxon>
        <taxon>Apocrita</taxon>
        <taxon>Aculeata</taxon>
        <taxon>Vespoidea</taxon>
        <taxon>Vespidae</taxon>
        <taxon>Vespinae</taxon>
        <taxon>Vespula</taxon>
    </lineage>
</organism>
<proteinExistence type="predicted"/>
<evidence type="ECO:0000313" key="2">
    <source>
        <dbReference type="Proteomes" id="UP001607303"/>
    </source>
</evidence>
<dbReference type="Proteomes" id="UP001607303">
    <property type="component" value="Unassembled WGS sequence"/>
</dbReference>
<protein>
    <submittedName>
        <fullName evidence="1">Uncharacterized protein</fullName>
    </submittedName>
</protein>
<comment type="caution">
    <text evidence="1">The sequence shown here is derived from an EMBL/GenBank/DDBJ whole genome shotgun (WGS) entry which is preliminary data.</text>
</comment>
<name>A0ABD2BUP0_VESMC</name>